<evidence type="ECO:0000313" key="1">
    <source>
        <dbReference type="EMBL" id="CAK9070411.1"/>
    </source>
</evidence>
<comment type="caution">
    <text evidence="1">The sequence shown here is derived from an EMBL/GenBank/DDBJ whole genome shotgun (WGS) entry which is preliminary data.</text>
</comment>
<proteinExistence type="predicted"/>
<sequence length="77" mass="8979">MSWITKGVEDAWAIQKDIMRKAVEDEEQGNLMASRCFAVIQVLTQLCLPWMLEQPSSSIMEEHPLFRRLAKTHTIYK</sequence>
<evidence type="ECO:0000313" key="2">
    <source>
        <dbReference type="Proteomes" id="UP001642464"/>
    </source>
</evidence>
<dbReference type="Proteomes" id="UP001642464">
    <property type="component" value="Unassembled WGS sequence"/>
</dbReference>
<dbReference type="EMBL" id="CAXAMM010032879">
    <property type="protein sequence ID" value="CAK9070411.1"/>
    <property type="molecule type" value="Genomic_DNA"/>
</dbReference>
<keyword evidence="2" id="KW-1185">Reference proteome</keyword>
<reference evidence="1 2" key="1">
    <citation type="submission" date="2024-02" db="EMBL/GenBank/DDBJ databases">
        <authorList>
            <person name="Chen Y."/>
            <person name="Shah S."/>
            <person name="Dougan E. K."/>
            <person name="Thang M."/>
            <person name="Chan C."/>
        </authorList>
    </citation>
    <scope>NUCLEOTIDE SEQUENCE [LARGE SCALE GENOMIC DNA]</scope>
</reference>
<feature type="non-terminal residue" evidence="1">
    <location>
        <position position="1"/>
    </location>
</feature>
<feature type="non-terminal residue" evidence="1">
    <location>
        <position position="77"/>
    </location>
</feature>
<accession>A0ABP0P3Q6</accession>
<gene>
    <name evidence="1" type="ORF">SCF082_LOCUS35032</name>
</gene>
<name>A0ABP0P3Q6_9DINO</name>
<protein>
    <submittedName>
        <fullName evidence="1">Uncharacterized protein</fullName>
    </submittedName>
</protein>
<organism evidence="1 2">
    <name type="scientific">Durusdinium trenchii</name>
    <dbReference type="NCBI Taxonomy" id="1381693"/>
    <lineage>
        <taxon>Eukaryota</taxon>
        <taxon>Sar</taxon>
        <taxon>Alveolata</taxon>
        <taxon>Dinophyceae</taxon>
        <taxon>Suessiales</taxon>
        <taxon>Symbiodiniaceae</taxon>
        <taxon>Durusdinium</taxon>
    </lineage>
</organism>